<evidence type="ECO:0000313" key="2">
    <source>
        <dbReference type="Proteomes" id="UP000521872"/>
    </source>
</evidence>
<protein>
    <submittedName>
        <fullName evidence="1">Uncharacterized protein</fullName>
    </submittedName>
</protein>
<dbReference type="Proteomes" id="UP000521872">
    <property type="component" value="Unassembled WGS sequence"/>
</dbReference>
<dbReference type="PANTHER" id="PTHR42815:SF2">
    <property type="entry name" value="FAD-BINDING, PUTATIVE (AFU_ORTHOLOGUE AFUA_6G07600)-RELATED"/>
    <property type="match status" value="1"/>
</dbReference>
<evidence type="ECO:0000313" key="1">
    <source>
        <dbReference type="EMBL" id="KAF4617432.1"/>
    </source>
</evidence>
<comment type="caution">
    <text evidence="1">The sequence shown here is derived from an EMBL/GenBank/DDBJ whole genome shotgun (WGS) entry which is preliminary data.</text>
</comment>
<dbReference type="AlphaFoldDB" id="A0A8H4QU72"/>
<sequence length="169" mass="18889">MQTTTTLTCVTLHTPTIATFRWETSTNLHIQPGQAVNVDMGSWRGKREFHYIHDEKSSLANDDFICTWTVSSFALPKTETTTFSVTSREKKDGAVTVPLFEIAREVSVETGHAFPRLEVIVIGISGDFTLPQSLGPSHYFYSRTERDTSIDIIGVGWGKYISLALSTQR</sequence>
<dbReference type="PANTHER" id="PTHR42815">
    <property type="entry name" value="FAD-BINDING, PUTATIVE (AFU_ORTHOLOGUE AFUA_6G07600)-RELATED"/>
    <property type="match status" value="1"/>
</dbReference>
<organism evidence="1 2">
    <name type="scientific">Agrocybe pediades</name>
    <dbReference type="NCBI Taxonomy" id="84607"/>
    <lineage>
        <taxon>Eukaryota</taxon>
        <taxon>Fungi</taxon>
        <taxon>Dikarya</taxon>
        <taxon>Basidiomycota</taxon>
        <taxon>Agaricomycotina</taxon>
        <taxon>Agaricomycetes</taxon>
        <taxon>Agaricomycetidae</taxon>
        <taxon>Agaricales</taxon>
        <taxon>Agaricineae</taxon>
        <taxon>Strophariaceae</taxon>
        <taxon>Agrocybe</taxon>
    </lineage>
</organism>
<accession>A0A8H4QU72</accession>
<reference evidence="1 2" key="1">
    <citation type="submission" date="2019-12" db="EMBL/GenBank/DDBJ databases">
        <authorList>
            <person name="Floudas D."/>
            <person name="Bentzer J."/>
            <person name="Ahren D."/>
            <person name="Johansson T."/>
            <person name="Persson P."/>
            <person name="Tunlid A."/>
        </authorList>
    </citation>
    <scope>NUCLEOTIDE SEQUENCE [LARGE SCALE GENOMIC DNA]</scope>
    <source>
        <strain evidence="1 2">CBS 102.39</strain>
    </source>
</reference>
<dbReference type="EMBL" id="JAACJL010000030">
    <property type="protein sequence ID" value="KAF4617432.1"/>
    <property type="molecule type" value="Genomic_DNA"/>
</dbReference>
<keyword evidence="2" id="KW-1185">Reference proteome</keyword>
<name>A0A8H4QU72_9AGAR</name>
<proteinExistence type="predicted"/>
<gene>
    <name evidence="1" type="ORF">D9613_006407</name>
</gene>